<evidence type="ECO:0000256" key="6">
    <source>
        <dbReference type="ARBA" id="ARBA00022989"/>
    </source>
</evidence>
<dbReference type="SUPFAM" id="SSF81345">
    <property type="entry name" value="ABC transporter involved in vitamin B12 uptake, BtuC"/>
    <property type="match status" value="1"/>
</dbReference>
<dbReference type="CDD" id="cd06550">
    <property type="entry name" value="TM_ABC_iron-siderophores_like"/>
    <property type="match status" value="1"/>
</dbReference>
<evidence type="ECO:0000313" key="10">
    <source>
        <dbReference type="Proteomes" id="UP001158066"/>
    </source>
</evidence>
<feature type="transmembrane region" description="Helical" evidence="8">
    <location>
        <begin position="199"/>
        <end position="220"/>
    </location>
</feature>
<reference evidence="9" key="1">
    <citation type="submission" date="2017-05" db="EMBL/GenBank/DDBJ databases">
        <authorList>
            <person name="Varghese N."/>
            <person name="Submissions S."/>
        </authorList>
    </citation>
    <scope>NUCLEOTIDE SEQUENCE</scope>
    <source>
        <strain evidence="9">Su22</strain>
    </source>
</reference>
<protein>
    <submittedName>
        <fullName evidence="9">Iron complex transport system permease protein</fullName>
    </submittedName>
</protein>
<keyword evidence="6 8" id="KW-1133">Transmembrane helix</keyword>
<keyword evidence="10" id="KW-1185">Reference proteome</keyword>
<comment type="subcellular location">
    <subcellularLocation>
        <location evidence="1">Cell membrane</location>
        <topology evidence="1">Multi-pass membrane protein</topology>
    </subcellularLocation>
</comment>
<dbReference type="GO" id="GO:0033214">
    <property type="term" value="P:siderophore-iron import into cell"/>
    <property type="evidence" value="ECO:0007669"/>
    <property type="project" value="TreeGrafter"/>
</dbReference>
<feature type="transmembrane region" description="Helical" evidence="8">
    <location>
        <begin position="158"/>
        <end position="179"/>
    </location>
</feature>
<sequence>MNTAIAEQVLNAVRKKRMWSLTFMALGLAVLMMVTLRMGTVEFTFRQVLGVFTGSNADSLARQVVYNIRLPRMLTAVMVGVNLAVSGALLQGVLRNPLASPQVIGVNAGAGLAAVSVMIFFPGKLSLLPPAAFAGALLAVLLVYGLTFHQQLNTTVSIVLAGVAVSAFLNAMTSGLMILNSDDIEVTYSWLLGGLAGRGWSYVSLIAGYTLLGVLVALLLSPKINLFLLGEEVGSSLGLRVRLYRSLIMITAAVLAGSAVSVAGTIGFVGLIAPHMTRLLVGDDYRYLTIGSGLMGGLLLLTADTVARTVFRPVELPVGVITSVLGAPFFLYLLYRGRGR</sequence>
<dbReference type="Gene3D" id="1.10.3470.10">
    <property type="entry name" value="ABC transporter involved in vitamin B12 uptake, BtuC"/>
    <property type="match status" value="1"/>
</dbReference>
<dbReference type="Pfam" id="PF01032">
    <property type="entry name" value="FecCD"/>
    <property type="match status" value="1"/>
</dbReference>
<accession>A0AA46AKH9</accession>
<comment type="caution">
    <text evidence="9">The sequence shown here is derived from an EMBL/GenBank/DDBJ whole genome shotgun (WGS) entry which is preliminary data.</text>
</comment>
<dbReference type="PANTHER" id="PTHR30472:SF68">
    <property type="entry name" value="FERRICHROME TRANSPORT SYSTEM PERMEASE PROTEIN FHUB"/>
    <property type="match status" value="1"/>
</dbReference>
<keyword evidence="3" id="KW-0813">Transport</keyword>
<feature type="transmembrane region" description="Helical" evidence="8">
    <location>
        <begin position="314"/>
        <end position="335"/>
    </location>
</feature>
<name>A0AA46AKH9_9CLOT</name>
<dbReference type="EMBL" id="FXUF01000022">
    <property type="protein sequence ID" value="SMP71144.1"/>
    <property type="molecule type" value="Genomic_DNA"/>
</dbReference>
<evidence type="ECO:0000256" key="1">
    <source>
        <dbReference type="ARBA" id="ARBA00004651"/>
    </source>
</evidence>
<dbReference type="PANTHER" id="PTHR30472">
    <property type="entry name" value="FERRIC ENTEROBACTIN TRANSPORT SYSTEM PERMEASE PROTEIN"/>
    <property type="match status" value="1"/>
</dbReference>
<dbReference type="GO" id="GO:0005886">
    <property type="term" value="C:plasma membrane"/>
    <property type="evidence" value="ECO:0007669"/>
    <property type="project" value="UniProtKB-SubCell"/>
</dbReference>
<dbReference type="FunFam" id="1.10.3470.10:FF:000001">
    <property type="entry name" value="Vitamin B12 ABC transporter permease BtuC"/>
    <property type="match status" value="1"/>
</dbReference>
<dbReference type="InterPro" id="IPR037294">
    <property type="entry name" value="ABC_BtuC-like"/>
</dbReference>
<comment type="similarity">
    <text evidence="2">Belongs to the binding-protein-dependent transport system permease family. FecCD subfamily.</text>
</comment>
<evidence type="ECO:0000313" key="9">
    <source>
        <dbReference type="EMBL" id="SMP71144.1"/>
    </source>
</evidence>
<dbReference type="AlphaFoldDB" id="A0AA46AKH9"/>
<keyword evidence="5 8" id="KW-0812">Transmembrane</keyword>
<evidence type="ECO:0000256" key="3">
    <source>
        <dbReference type="ARBA" id="ARBA00022448"/>
    </source>
</evidence>
<dbReference type="RefSeq" id="WP_283410816.1">
    <property type="nucleotide sequence ID" value="NZ_FXUF01000022.1"/>
</dbReference>
<keyword evidence="4" id="KW-1003">Cell membrane</keyword>
<evidence type="ECO:0000256" key="2">
    <source>
        <dbReference type="ARBA" id="ARBA00007935"/>
    </source>
</evidence>
<organism evidence="9 10">
    <name type="scientific">Anoxynatronum buryatiense</name>
    <dbReference type="NCBI Taxonomy" id="489973"/>
    <lineage>
        <taxon>Bacteria</taxon>
        <taxon>Bacillati</taxon>
        <taxon>Bacillota</taxon>
        <taxon>Clostridia</taxon>
        <taxon>Eubacteriales</taxon>
        <taxon>Clostridiaceae</taxon>
        <taxon>Anoxynatronum</taxon>
    </lineage>
</organism>
<evidence type="ECO:0000256" key="7">
    <source>
        <dbReference type="ARBA" id="ARBA00023136"/>
    </source>
</evidence>
<feature type="transmembrane region" description="Helical" evidence="8">
    <location>
        <begin position="285"/>
        <end position="302"/>
    </location>
</feature>
<feature type="transmembrane region" description="Helical" evidence="8">
    <location>
        <begin position="127"/>
        <end position="146"/>
    </location>
</feature>
<feature type="transmembrane region" description="Helical" evidence="8">
    <location>
        <begin position="73"/>
        <end position="94"/>
    </location>
</feature>
<proteinExistence type="inferred from homology"/>
<dbReference type="InterPro" id="IPR000522">
    <property type="entry name" value="ABC_transptr_permease_BtuC"/>
</dbReference>
<dbReference type="Proteomes" id="UP001158066">
    <property type="component" value="Unassembled WGS sequence"/>
</dbReference>
<evidence type="ECO:0000256" key="4">
    <source>
        <dbReference type="ARBA" id="ARBA00022475"/>
    </source>
</evidence>
<feature type="transmembrane region" description="Helical" evidence="8">
    <location>
        <begin position="21"/>
        <end position="39"/>
    </location>
</feature>
<evidence type="ECO:0000256" key="5">
    <source>
        <dbReference type="ARBA" id="ARBA00022692"/>
    </source>
</evidence>
<keyword evidence="7 8" id="KW-0472">Membrane</keyword>
<gene>
    <name evidence="9" type="ORF">SAMN06296020_12223</name>
</gene>
<feature type="transmembrane region" description="Helical" evidence="8">
    <location>
        <begin position="103"/>
        <end position="121"/>
    </location>
</feature>
<dbReference type="GO" id="GO:0022857">
    <property type="term" value="F:transmembrane transporter activity"/>
    <property type="evidence" value="ECO:0007669"/>
    <property type="project" value="InterPro"/>
</dbReference>
<feature type="transmembrane region" description="Helical" evidence="8">
    <location>
        <begin position="247"/>
        <end position="273"/>
    </location>
</feature>
<evidence type="ECO:0000256" key="8">
    <source>
        <dbReference type="SAM" id="Phobius"/>
    </source>
</evidence>